<gene>
    <name evidence="1" type="ORF">BJ138DRAFT_1165291</name>
</gene>
<name>A0ACB7ZVJ7_9AGAM</name>
<evidence type="ECO:0000313" key="1">
    <source>
        <dbReference type="EMBL" id="KAH7905151.1"/>
    </source>
</evidence>
<protein>
    <submittedName>
        <fullName evidence="1">Uncharacterized protein</fullName>
    </submittedName>
</protein>
<evidence type="ECO:0000313" key="2">
    <source>
        <dbReference type="Proteomes" id="UP000790377"/>
    </source>
</evidence>
<sequence>MSSYPLPHHHGSSSAHPGPDNFPQDAQSLGDASSHLLIALGKREEIWRAIITALQRRDRHDLRLDAAQKEVDLLYKQLGKVDSKIRDLQEDRNQGTETGRGGAVPPGDDDPADDTYEELSRAGPPPSDTSTPRSNSPTSEGDWRPINVSPVSQPPRNTPSPQSARLQQSQRPPVSSHPPHRDTHHAPTSRTSHNASGSVSHPTVHVYYVQLPPGPYAFASHPFPPQLPFHTAPNHSTWRGSPSRFPRRPLYEFLPHAPSYMY</sequence>
<reference evidence="1" key="1">
    <citation type="journal article" date="2021" name="New Phytol.">
        <title>Evolutionary innovations through gain and loss of genes in the ectomycorrhizal Boletales.</title>
        <authorList>
            <person name="Wu G."/>
            <person name="Miyauchi S."/>
            <person name="Morin E."/>
            <person name="Kuo A."/>
            <person name="Drula E."/>
            <person name="Varga T."/>
            <person name="Kohler A."/>
            <person name="Feng B."/>
            <person name="Cao Y."/>
            <person name="Lipzen A."/>
            <person name="Daum C."/>
            <person name="Hundley H."/>
            <person name="Pangilinan J."/>
            <person name="Johnson J."/>
            <person name="Barry K."/>
            <person name="LaButti K."/>
            <person name="Ng V."/>
            <person name="Ahrendt S."/>
            <person name="Min B."/>
            <person name="Choi I.G."/>
            <person name="Park H."/>
            <person name="Plett J.M."/>
            <person name="Magnuson J."/>
            <person name="Spatafora J.W."/>
            <person name="Nagy L.G."/>
            <person name="Henrissat B."/>
            <person name="Grigoriev I.V."/>
            <person name="Yang Z.L."/>
            <person name="Xu J."/>
            <person name="Martin F.M."/>
        </authorList>
    </citation>
    <scope>NUCLEOTIDE SEQUENCE</scope>
    <source>
        <strain evidence="1">ATCC 28755</strain>
    </source>
</reference>
<accession>A0ACB7ZVJ7</accession>
<dbReference type="EMBL" id="MU268260">
    <property type="protein sequence ID" value="KAH7905151.1"/>
    <property type="molecule type" value="Genomic_DNA"/>
</dbReference>
<dbReference type="Proteomes" id="UP000790377">
    <property type="component" value="Unassembled WGS sequence"/>
</dbReference>
<keyword evidence="2" id="KW-1185">Reference proteome</keyword>
<proteinExistence type="predicted"/>
<organism evidence="1 2">
    <name type="scientific">Hygrophoropsis aurantiaca</name>
    <dbReference type="NCBI Taxonomy" id="72124"/>
    <lineage>
        <taxon>Eukaryota</taxon>
        <taxon>Fungi</taxon>
        <taxon>Dikarya</taxon>
        <taxon>Basidiomycota</taxon>
        <taxon>Agaricomycotina</taxon>
        <taxon>Agaricomycetes</taxon>
        <taxon>Agaricomycetidae</taxon>
        <taxon>Boletales</taxon>
        <taxon>Coniophorineae</taxon>
        <taxon>Hygrophoropsidaceae</taxon>
        <taxon>Hygrophoropsis</taxon>
    </lineage>
</organism>
<comment type="caution">
    <text evidence="1">The sequence shown here is derived from an EMBL/GenBank/DDBJ whole genome shotgun (WGS) entry which is preliminary data.</text>
</comment>